<protein>
    <submittedName>
        <fullName evidence="1 2">Uncharacterized protein</fullName>
    </submittedName>
</protein>
<dbReference type="AlphaFoldDB" id="A0A2K1JPF7"/>
<gene>
    <name evidence="1" type="ORF">PHYPA_015811</name>
</gene>
<dbReference type="EnsemblPlants" id="Pp3c12_4460V3.1">
    <property type="protein sequence ID" value="PAC:32972785.CDS.1"/>
    <property type="gene ID" value="Pp3c12_4460"/>
</dbReference>
<reference evidence="2" key="3">
    <citation type="submission" date="2020-12" db="UniProtKB">
        <authorList>
            <consortium name="EnsemblPlants"/>
        </authorList>
    </citation>
    <scope>IDENTIFICATION</scope>
</reference>
<evidence type="ECO:0000313" key="3">
    <source>
        <dbReference type="Proteomes" id="UP000006727"/>
    </source>
</evidence>
<evidence type="ECO:0000313" key="2">
    <source>
        <dbReference type="EnsemblPlants" id="PAC:32972785.CDS.1"/>
    </source>
</evidence>
<dbReference type="Proteomes" id="UP000006727">
    <property type="component" value="Chromosome 12"/>
</dbReference>
<reference evidence="1 3" key="1">
    <citation type="journal article" date="2008" name="Science">
        <title>The Physcomitrella genome reveals evolutionary insights into the conquest of land by plants.</title>
        <authorList>
            <person name="Rensing S."/>
            <person name="Lang D."/>
            <person name="Zimmer A."/>
            <person name="Terry A."/>
            <person name="Salamov A."/>
            <person name="Shapiro H."/>
            <person name="Nishiyama T."/>
            <person name="Perroud P.-F."/>
            <person name="Lindquist E."/>
            <person name="Kamisugi Y."/>
            <person name="Tanahashi T."/>
            <person name="Sakakibara K."/>
            <person name="Fujita T."/>
            <person name="Oishi K."/>
            <person name="Shin-I T."/>
            <person name="Kuroki Y."/>
            <person name="Toyoda A."/>
            <person name="Suzuki Y."/>
            <person name="Hashimoto A."/>
            <person name="Yamaguchi K."/>
            <person name="Sugano A."/>
            <person name="Kohara Y."/>
            <person name="Fujiyama A."/>
            <person name="Anterola A."/>
            <person name="Aoki S."/>
            <person name="Ashton N."/>
            <person name="Barbazuk W.B."/>
            <person name="Barker E."/>
            <person name="Bennetzen J."/>
            <person name="Bezanilla M."/>
            <person name="Blankenship R."/>
            <person name="Cho S.H."/>
            <person name="Dutcher S."/>
            <person name="Estelle M."/>
            <person name="Fawcett J.A."/>
            <person name="Gundlach H."/>
            <person name="Hanada K."/>
            <person name="Heyl A."/>
            <person name="Hicks K.A."/>
            <person name="Hugh J."/>
            <person name="Lohr M."/>
            <person name="Mayer K."/>
            <person name="Melkozernov A."/>
            <person name="Murata T."/>
            <person name="Nelson D."/>
            <person name="Pils B."/>
            <person name="Prigge M."/>
            <person name="Reiss B."/>
            <person name="Renner T."/>
            <person name="Rombauts S."/>
            <person name="Rushton P."/>
            <person name="Sanderfoot A."/>
            <person name="Schween G."/>
            <person name="Shiu S.-H."/>
            <person name="Stueber K."/>
            <person name="Theodoulou F.L."/>
            <person name="Tu H."/>
            <person name="Van de Peer Y."/>
            <person name="Verrier P.J."/>
            <person name="Waters E."/>
            <person name="Wood A."/>
            <person name="Yang L."/>
            <person name="Cove D."/>
            <person name="Cuming A."/>
            <person name="Hasebe M."/>
            <person name="Lucas S."/>
            <person name="Mishler D.B."/>
            <person name="Reski R."/>
            <person name="Grigoriev I."/>
            <person name="Quatrano R.S."/>
            <person name="Boore J.L."/>
        </authorList>
    </citation>
    <scope>NUCLEOTIDE SEQUENCE [LARGE SCALE GENOMIC DNA]</scope>
    <source>
        <strain evidence="2 3">cv. Gransden 2004</strain>
    </source>
</reference>
<keyword evidence="3" id="KW-1185">Reference proteome</keyword>
<dbReference type="PaxDb" id="3218-PP1S246_68V6.1"/>
<dbReference type="EMBL" id="ABEU02000012">
    <property type="protein sequence ID" value="PNR43430.1"/>
    <property type="molecule type" value="Genomic_DNA"/>
</dbReference>
<sequence length="161" mass="17357">MSFLDFLDLSVSSTWTPPGKGVAELAAEASRCGHLGRPLPCDRWLIGRHAARHDGKGIVGRVPTEEVVVEARSSGPAWLDSARLDLARPLDHSQALAFSGGGGGGGVKQGSFEVSMIVVLLYLYVSRSPSSLRLMDGDIPRQHSRSPFTRKLPNSWFFSGI</sequence>
<evidence type="ECO:0000313" key="1">
    <source>
        <dbReference type="EMBL" id="PNR43430.1"/>
    </source>
</evidence>
<dbReference type="InParanoid" id="A0A2K1JPF7"/>
<reference evidence="1 3" key="2">
    <citation type="journal article" date="2018" name="Plant J.">
        <title>The Physcomitrella patens chromosome-scale assembly reveals moss genome structure and evolution.</title>
        <authorList>
            <person name="Lang D."/>
            <person name="Ullrich K.K."/>
            <person name="Murat F."/>
            <person name="Fuchs J."/>
            <person name="Jenkins J."/>
            <person name="Haas F.B."/>
            <person name="Piednoel M."/>
            <person name="Gundlach H."/>
            <person name="Van Bel M."/>
            <person name="Meyberg R."/>
            <person name="Vives C."/>
            <person name="Morata J."/>
            <person name="Symeonidi A."/>
            <person name="Hiss M."/>
            <person name="Muchero W."/>
            <person name="Kamisugi Y."/>
            <person name="Saleh O."/>
            <person name="Blanc G."/>
            <person name="Decker E.L."/>
            <person name="van Gessel N."/>
            <person name="Grimwood J."/>
            <person name="Hayes R.D."/>
            <person name="Graham S.W."/>
            <person name="Gunter L.E."/>
            <person name="McDaniel S.F."/>
            <person name="Hoernstein S.N.W."/>
            <person name="Larsson A."/>
            <person name="Li F.W."/>
            <person name="Perroud P.F."/>
            <person name="Phillips J."/>
            <person name="Ranjan P."/>
            <person name="Rokshar D.S."/>
            <person name="Rothfels C.J."/>
            <person name="Schneider L."/>
            <person name="Shu S."/>
            <person name="Stevenson D.W."/>
            <person name="Thummler F."/>
            <person name="Tillich M."/>
            <person name="Villarreal Aguilar J.C."/>
            <person name="Widiez T."/>
            <person name="Wong G.K."/>
            <person name="Wymore A."/>
            <person name="Zhang Y."/>
            <person name="Zimmer A.D."/>
            <person name="Quatrano R.S."/>
            <person name="Mayer K.F.X."/>
            <person name="Goodstein D."/>
            <person name="Casacuberta J.M."/>
            <person name="Vandepoele K."/>
            <person name="Reski R."/>
            <person name="Cuming A.C."/>
            <person name="Tuskan G.A."/>
            <person name="Maumus F."/>
            <person name="Salse J."/>
            <person name="Schmutz J."/>
            <person name="Rensing S.A."/>
        </authorList>
    </citation>
    <scope>NUCLEOTIDE SEQUENCE [LARGE SCALE GENOMIC DNA]</scope>
    <source>
        <strain evidence="2 3">cv. Gransden 2004</strain>
    </source>
</reference>
<accession>A0A2K1JPF7</accession>
<proteinExistence type="predicted"/>
<dbReference type="Gramene" id="Pp3c12_4460V3.1">
    <property type="protein sequence ID" value="PAC:32972785.CDS.1"/>
    <property type="gene ID" value="Pp3c12_4460"/>
</dbReference>
<name>A0A2K1JPF7_PHYPA</name>
<organism evidence="1">
    <name type="scientific">Physcomitrium patens</name>
    <name type="common">Spreading-leaved earth moss</name>
    <name type="synonym">Physcomitrella patens</name>
    <dbReference type="NCBI Taxonomy" id="3218"/>
    <lineage>
        <taxon>Eukaryota</taxon>
        <taxon>Viridiplantae</taxon>
        <taxon>Streptophyta</taxon>
        <taxon>Embryophyta</taxon>
        <taxon>Bryophyta</taxon>
        <taxon>Bryophytina</taxon>
        <taxon>Bryopsida</taxon>
        <taxon>Funariidae</taxon>
        <taxon>Funariales</taxon>
        <taxon>Funariaceae</taxon>
        <taxon>Physcomitrium</taxon>
    </lineage>
</organism>